<feature type="domain" description="X8" evidence="8">
    <location>
        <begin position="393"/>
        <end position="478"/>
    </location>
</feature>
<dbReference type="EMBL" id="OU503054">
    <property type="protein sequence ID" value="CAI9783410.1"/>
    <property type="molecule type" value="Genomic_DNA"/>
</dbReference>
<feature type="transmembrane region" description="Helical" evidence="7">
    <location>
        <begin position="25"/>
        <end position="46"/>
    </location>
</feature>
<evidence type="ECO:0000259" key="8">
    <source>
        <dbReference type="SMART" id="SM00768"/>
    </source>
</evidence>
<evidence type="ECO:0000256" key="4">
    <source>
        <dbReference type="ARBA" id="ARBA00023157"/>
    </source>
</evidence>
<keyword evidence="5" id="KW-0326">Glycosidase</keyword>
<keyword evidence="2" id="KW-0732">Signal</keyword>
<dbReference type="InterPro" id="IPR017853">
    <property type="entry name" value="GH"/>
</dbReference>
<evidence type="ECO:0000313" key="10">
    <source>
        <dbReference type="Proteomes" id="UP000834106"/>
    </source>
</evidence>
<sequence length="529" mass="59317">MSDHSYLSTKQKPSYSVQNSNMKTASPIIMALIVTLVSCMMVLFFVKPADGIIGINWGRQTYQRLIPSNVVDLLLQNGIQEARIFTAADNVMAAFSGSGIGLSISLSNFVLHMINSSAAAEEWIQKSVIKFRSQNVDIRYVNVGAEPLSTSFTNKTYDNVIDALKLIQTALNDAGYGDLVKATIPHYTDVVTHRSMKPSAAYFRDDIENKMVDYLKFLKENNAPAAVDIYPIHYCNENDLDPDFAFFDHKSKFYVLDDNGLNYTNAFDFLYDSFYWAMKKAGVPDLRLVVGQIGWPTDGYPNANTKNAQRFYKDLLPYVAGNKGTPMRPGRPIDVYLHSISDENRLGLWYGGFQRHWGIYTFDGQPKYKIDFSGKGRDIFPTTAKGITRMPKRWCIFNGDLSDMEIVKRELNRACLESDCSSLAPGGSCSHLDFNQNVSYAFNRYFQMKQQKTHEEACSFQGLSQVVPDDPSTGTCIFPIEILAAETADNSKSFLGINGDGSHRVSILSMLLPLISVFLITTNIKLYTL</sequence>
<feature type="transmembrane region" description="Helical" evidence="7">
    <location>
        <begin position="505"/>
        <end position="524"/>
    </location>
</feature>
<dbReference type="GO" id="GO:0005975">
    <property type="term" value="P:carbohydrate metabolic process"/>
    <property type="evidence" value="ECO:0007669"/>
    <property type="project" value="InterPro"/>
</dbReference>
<reference evidence="9" key="1">
    <citation type="submission" date="2023-05" db="EMBL/GenBank/DDBJ databases">
        <authorList>
            <person name="Huff M."/>
        </authorList>
    </citation>
    <scope>NUCLEOTIDE SEQUENCE</scope>
</reference>
<evidence type="ECO:0000256" key="6">
    <source>
        <dbReference type="RuleBase" id="RU004335"/>
    </source>
</evidence>
<proteinExistence type="inferred from homology"/>
<keyword evidence="7" id="KW-1133">Transmembrane helix</keyword>
<dbReference type="Proteomes" id="UP000834106">
    <property type="component" value="Chromosome 19"/>
</dbReference>
<dbReference type="GO" id="GO:0004553">
    <property type="term" value="F:hydrolase activity, hydrolyzing O-glycosyl compounds"/>
    <property type="evidence" value="ECO:0007669"/>
    <property type="project" value="InterPro"/>
</dbReference>
<dbReference type="InterPro" id="IPR000490">
    <property type="entry name" value="Glyco_hydro_17"/>
</dbReference>
<dbReference type="PANTHER" id="PTHR32227">
    <property type="entry name" value="GLUCAN ENDO-1,3-BETA-GLUCOSIDASE BG1-RELATED-RELATED"/>
    <property type="match status" value="1"/>
</dbReference>
<dbReference type="Pfam" id="PF00332">
    <property type="entry name" value="Glyco_hydro_17"/>
    <property type="match status" value="1"/>
</dbReference>
<protein>
    <recommendedName>
        <fullName evidence="8">X8 domain-containing protein</fullName>
    </recommendedName>
</protein>
<accession>A0AAD2A8G0</accession>
<evidence type="ECO:0000256" key="7">
    <source>
        <dbReference type="SAM" id="Phobius"/>
    </source>
</evidence>
<keyword evidence="10" id="KW-1185">Reference proteome</keyword>
<comment type="similarity">
    <text evidence="1 6">Belongs to the glycosyl hydrolase 17 family.</text>
</comment>
<dbReference type="SUPFAM" id="SSF51445">
    <property type="entry name" value="(Trans)glycosidases"/>
    <property type="match status" value="1"/>
</dbReference>
<dbReference type="Pfam" id="PF07983">
    <property type="entry name" value="X8"/>
    <property type="match status" value="1"/>
</dbReference>
<evidence type="ECO:0000256" key="3">
    <source>
        <dbReference type="ARBA" id="ARBA00022801"/>
    </source>
</evidence>
<dbReference type="Gene3D" id="1.20.58.1040">
    <property type="match status" value="1"/>
</dbReference>
<gene>
    <name evidence="9" type="ORF">FPE_LOCUS30840</name>
</gene>
<evidence type="ECO:0000256" key="1">
    <source>
        <dbReference type="ARBA" id="ARBA00008773"/>
    </source>
</evidence>
<name>A0AAD2A8G0_9LAMI</name>
<evidence type="ECO:0000256" key="2">
    <source>
        <dbReference type="ARBA" id="ARBA00022729"/>
    </source>
</evidence>
<dbReference type="Gene3D" id="3.20.20.80">
    <property type="entry name" value="Glycosidases"/>
    <property type="match status" value="1"/>
</dbReference>
<evidence type="ECO:0000313" key="9">
    <source>
        <dbReference type="EMBL" id="CAI9783410.1"/>
    </source>
</evidence>
<keyword evidence="4" id="KW-1015">Disulfide bond</keyword>
<keyword evidence="7" id="KW-0472">Membrane</keyword>
<dbReference type="AlphaFoldDB" id="A0AAD2A8G0"/>
<dbReference type="SMART" id="SM00768">
    <property type="entry name" value="X8"/>
    <property type="match status" value="1"/>
</dbReference>
<keyword evidence="3" id="KW-0378">Hydrolase</keyword>
<dbReference type="InterPro" id="IPR012946">
    <property type="entry name" value="X8"/>
</dbReference>
<organism evidence="9 10">
    <name type="scientific">Fraxinus pennsylvanica</name>
    <dbReference type="NCBI Taxonomy" id="56036"/>
    <lineage>
        <taxon>Eukaryota</taxon>
        <taxon>Viridiplantae</taxon>
        <taxon>Streptophyta</taxon>
        <taxon>Embryophyta</taxon>
        <taxon>Tracheophyta</taxon>
        <taxon>Spermatophyta</taxon>
        <taxon>Magnoliopsida</taxon>
        <taxon>eudicotyledons</taxon>
        <taxon>Gunneridae</taxon>
        <taxon>Pentapetalae</taxon>
        <taxon>asterids</taxon>
        <taxon>lamiids</taxon>
        <taxon>Lamiales</taxon>
        <taxon>Oleaceae</taxon>
        <taxon>Oleeae</taxon>
        <taxon>Fraxinus</taxon>
    </lineage>
</organism>
<evidence type="ECO:0000256" key="5">
    <source>
        <dbReference type="ARBA" id="ARBA00023295"/>
    </source>
</evidence>
<keyword evidence="7" id="KW-0812">Transmembrane</keyword>
<dbReference type="InterPro" id="IPR044965">
    <property type="entry name" value="Glyco_hydro_17_plant"/>
</dbReference>